<feature type="domain" description="F-box" evidence="4">
    <location>
        <begin position="53"/>
        <end position="100"/>
    </location>
</feature>
<dbReference type="InterPro" id="IPR015943">
    <property type="entry name" value="WD40/YVTN_repeat-like_dom_sf"/>
</dbReference>
<dbReference type="InterPro" id="IPR020472">
    <property type="entry name" value="WD40_PAC1"/>
</dbReference>
<dbReference type="PROSITE" id="PS50082">
    <property type="entry name" value="WD_REPEATS_2"/>
    <property type="match status" value="2"/>
</dbReference>
<dbReference type="EMBL" id="CALNXK010000102">
    <property type="protein sequence ID" value="CAH3155706.1"/>
    <property type="molecule type" value="Genomic_DNA"/>
</dbReference>
<dbReference type="SUPFAM" id="SSF81383">
    <property type="entry name" value="F-box domain"/>
    <property type="match status" value="1"/>
</dbReference>
<dbReference type="PRINTS" id="PR00320">
    <property type="entry name" value="GPROTEINBRPT"/>
</dbReference>
<dbReference type="InterPro" id="IPR036322">
    <property type="entry name" value="WD40_repeat_dom_sf"/>
</dbReference>
<keyword evidence="6" id="KW-1185">Reference proteome</keyword>
<dbReference type="SUPFAM" id="SSF50978">
    <property type="entry name" value="WD40 repeat-like"/>
    <property type="match status" value="1"/>
</dbReference>
<sequence>MSEEFEMWLQNLCDTFKSLTDIQRNTTVECIINLCGPEQLRFLSTKLELLVKRDYLKCLPLELSFHVLKWLDPVSLCRCCLVSKIWNKVILSCDGVWQNACKQLGLNVEEELAENSSASWKHVYSLHTQNIRKLKGERAVERKQLYGHTARVFALYYHGNYLATGSDDRSVRLWDLTTGHCVYVLKTHTCADICFDDDKVITASFDNTVGMWDWKTGDVLQCFRGHTAAVFTVDYCDDQDTVVSGSADSTVRIWKMSTGQCLQTRYGHTDWVIKVILRKSQVESQIIKKNKLVLLSMDKCAIKVWSLAQDSEKCLGTLSPLESNIHLHPRLQFDGKIIACSSEAGVLLWDLKTLQITRVLTASPSKWLVAYGHVYTLLMDMNSLYVVRTTDERIVAEYSLPPFRRSVRGSNFIPGEITWLDGLPAIPLENLIFATSMPDYSVLLLILKGGT</sequence>
<dbReference type="PROSITE" id="PS50181">
    <property type="entry name" value="FBOX"/>
    <property type="match status" value="1"/>
</dbReference>
<dbReference type="PANTHER" id="PTHR44436:SF1">
    <property type="entry name" value="F-BOX_WD REPEAT-CONTAINING PROTEIN 2"/>
    <property type="match status" value="1"/>
</dbReference>
<proteinExistence type="predicted"/>
<keyword evidence="2" id="KW-0677">Repeat</keyword>
<dbReference type="PANTHER" id="PTHR44436">
    <property type="entry name" value="F-BOX/WD REPEAT-CONTAINING PROTEIN 2"/>
    <property type="match status" value="1"/>
</dbReference>
<dbReference type="Pfam" id="PF12937">
    <property type="entry name" value="F-box-like"/>
    <property type="match status" value="1"/>
</dbReference>
<dbReference type="InterPro" id="IPR019775">
    <property type="entry name" value="WD40_repeat_CS"/>
</dbReference>
<evidence type="ECO:0000256" key="3">
    <source>
        <dbReference type="PROSITE-ProRule" id="PRU00221"/>
    </source>
</evidence>
<protein>
    <recommendedName>
        <fullName evidence="4">F-box domain-containing protein</fullName>
    </recommendedName>
</protein>
<gene>
    <name evidence="5" type="ORF">PLOB_00001320</name>
</gene>
<organism evidence="5 6">
    <name type="scientific">Porites lobata</name>
    <dbReference type="NCBI Taxonomy" id="104759"/>
    <lineage>
        <taxon>Eukaryota</taxon>
        <taxon>Metazoa</taxon>
        <taxon>Cnidaria</taxon>
        <taxon>Anthozoa</taxon>
        <taxon>Hexacorallia</taxon>
        <taxon>Scleractinia</taxon>
        <taxon>Fungiina</taxon>
        <taxon>Poritidae</taxon>
        <taxon>Porites</taxon>
    </lineage>
</organism>
<keyword evidence="1 3" id="KW-0853">WD repeat</keyword>
<dbReference type="SMART" id="SM00256">
    <property type="entry name" value="FBOX"/>
    <property type="match status" value="1"/>
</dbReference>
<dbReference type="InterPro" id="IPR001680">
    <property type="entry name" value="WD40_rpt"/>
</dbReference>
<dbReference type="PROSITE" id="PS50294">
    <property type="entry name" value="WD_REPEATS_REGION"/>
    <property type="match status" value="2"/>
</dbReference>
<dbReference type="Pfam" id="PF00400">
    <property type="entry name" value="WD40"/>
    <property type="match status" value="3"/>
</dbReference>
<evidence type="ECO:0000313" key="6">
    <source>
        <dbReference type="Proteomes" id="UP001159405"/>
    </source>
</evidence>
<dbReference type="InterPro" id="IPR036047">
    <property type="entry name" value="F-box-like_dom_sf"/>
</dbReference>
<evidence type="ECO:0000256" key="2">
    <source>
        <dbReference type="ARBA" id="ARBA00022737"/>
    </source>
</evidence>
<dbReference type="InterPro" id="IPR001810">
    <property type="entry name" value="F-box_dom"/>
</dbReference>
<evidence type="ECO:0000256" key="1">
    <source>
        <dbReference type="ARBA" id="ARBA00022574"/>
    </source>
</evidence>
<name>A0ABN8Q251_9CNID</name>
<dbReference type="Gene3D" id="1.20.1280.50">
    <property type="match status" value="1"/>
</dbReference>
<dbReference type="InterPro" id="IPR042627">
    <property type="entry name" value="FBXW2"/>
</dbReference>
<accession>A0ABN8Q251</accession>
<evidence type="ECO:0000259" key="4">
    <source>
        <dbReference type="PROSITE" id="PS50181"/>
    </source>
</evidence>
<dbReference type="PROSITE" id="PS00678">
    <property type="entry name" value="WD_REPEATS_1"/>
    <property type="match status" value="1"/>
</dbReference>
<dbReference type="CDD" id="cd22131">
    <property type="entry name" value="F-box_FBXW2"/>
    <property type="match status" value="1"/>
</dbReference>
<comment type="caution">
    <text evidence="5">The sequence shown here is derived from an EMBL/GenBank/DDBJ whole genome shotgun (WGS) entry which is preliminary data.</text>
</comment>
<dbReference type="SMART" id="SM00320">
    <property type="entry name" value="WD40"/>
    <property type="match status" value="4"/>
</dbReference>
<evidence type="ECO:0000313" key="5">
    <source>
        <dbReference type="EMBL" id="CAH3155706.1"/>
    </source>
</evidence>
<dbReference type="CDD" id="cd00200">
    <property type="entry name" value="WD40"/>
    <property type="match status" value="1"/>
</dbReference>
<feature type="repeat" description="WD" evidence="3">
    <location>
        <begin position="145"/>
        <end position="184"/>
    </location>
</feature>
<reference evidence="5 6" key="1">
    <citation type="submission" date="2022-05" db="EMBL/GenBank/DDBJ databases">
        <authorList>
            <consortium name="Genoscope - CEA"/>
            <person name="William W."/>
        </authorList>
    </citation>
    <scope>NUCLEOTIDE SEQUENCE [LARGE SCALE GENOMIC DNA]</scope>
</reference>
<dbReference type="Proteomes" id="UP001159405">
    <property type="component" value="Unassembled WGS sequence"/>
</dbReference>
<feature type="repeat" description="WD" evidence="3">
    <location>
        <begin position="223"/>
        <end position="264"/>
    </location>
</feature>
<dbReference type="Gene3D" id="2.130.10.10">
    <property type="entry name" value="YVTN repeat-like/Quinoprotein amine dehydrogenase"/>
    <property type="match status" value="1"/>
</dbReference>